<evidence type="ECO:0000313" key="1">
    <source>
        <dbReference type="EMBL" id="KAJ3428202.1"/>
    </source>
</evidence>
<comment type="caution">
    <text evidence="1">The sequence shown here is derived from an EMBL/GenBank/DDBJ whole genome shotgun (WGS) entry which is preliminary data.</text>
</comment>
<evidence type="ECO:0000313" key="2">
    <source>
        <dbReference type="Proteomes" id="UP001146793"/>
    </source>
</evidence>
<name>A0AAV7YEG8_9EUKA</name>
<dbReference type="EMBL" id="JANTQA010000060">
    <property type="protein sequence ID" value="KAJ3428202.1"/>
    <property type="molecule type" value="Genomic_DNA"/>
</dbReference>
<dbReference type="AlphaFoldDB" id="A0AAV7YEG8"/>
<protein>
    <submittedName>
        <fullName evidence="1">Uncharacterized protein</fullName>
    </submittedName>
</protein>
<organism evidence="1 2">
    <name type="scientific">Anaeramoeba flamelloides</name>
    <dbReference type="NCBI Taxonomy" id="1746091"/>
    <lineage>
        <taxon>Eukaryota</taxon>
        <taxon>Metamonada</taxon>
        <taxon>Anaeramoebidae</taxon>
        <taxon>Anaeramoeba</taxon>
    </lineage>
</organism>
<accession>A0AAV7YEG8</accession>
<proteinExistence type="predicted"/>
<sequence length="225" mass="26579">MDNEDTFISWTKLRNQGKQKYVADYITNLRGFVRFDSISVDVVTHVFEDYYLNNPRISSLYLNHKKQKSLCGGLKNTKSKIKNSNWVFQSDDKSYRDDYYENIYRVTNFNESGENLTGLRIGIVDYNAQNSFKSSVRNENSYIYETLWYKKEPEITLWTNGHASQYGRPITKNSDLFLTLDMNKRSIIWKDVFNKQYCPTKQKIPRNVRIIIETLGDVKVKQINN</sequence>
<reference evidence="1" key="1">
    <citation type="submission" date="2022-08" db="EMBL/GenBank/DDBJ databases">
        <title>Novel sulphate-reducing endosymbionts in the free-living metamonad Anaeramoeba.</title>
        <authorList>
            <person name="Jerlstrom-Hultqvist J."/>
            <person name="Cepicka I."/>
            <person name="Gallot-Lavallee L."/>
            <person name="Salas-Leiva D."/>
            <person name="Curtis B.A."/>
            <person name="Zahonova K."/>
            <person name="Pipaliya S."/>
            <person name="Dacks J."/>
            <person name="Roger A.J."/>
        </authorList>
    </citation>
    <scope>NUCLEOTIDE SEQUENCE</scope>
    <source>
        <strain evidence="1">Busselton2</strain>
    </source>
</reference>
<dbReference type="Proteomes" id="UP001146793">
    <property type="component" value="Unassembled WGS sequence"/>
</dbReference>
<gene>
    <name evidence="1" type="ORF">M0812_25834</name>
</gene>